<dbReference type="AlphaFoldDB" id="A0A6M6DX68"/>
<proteinExistence type="predicted"/>
<dbReference type="RefSeq" id="WP_047933091.1">
    <property type="nucleotide sequence ID" value="NZ_CM125446.1"/>
</dbReference>
<organism evidence="1 2">
    <name type="scientific">Priestia megaterium</name>
    <name type="common">Bacillus megaterium</name>
    <dbReference type="NCBI Taxonomy" id="1404"/>
    <lineage>
        <taxon>Bacteria</taxon>
        <taxon>Bacillati</taxon>
        <taxon>Bacillota</taxon>
        <taxon>Bacilli</taxon>
        <taxon>Bacillales</taxon>
        <taxon>Bacillaceae</taxon>
        <taxon>Priestia</taxon>
    </lineage>
</organism>
<sequence length="105" mass="12843">MVDIKKTIKDIVEYRSKEKCYLIYDVEGDFFIIYGSKWRIVEGESLYEILFSFLKDKRRWSFTEKRIIRDRDDNLEEWQYLNRDVEDKIIDIDVLFIDGEKAELS</sequence>
<evidence type="ECO:0000313" key="2">
    <source>
        <dbReference type="Proteomes" id="UP000501076"/>
    </source>
</evidence>
<accession>A0A6M6DX68</accession>
<name>A0A6M6DX68_PRIMG</name>
<gene>
    <name evidence="1" type="ORF">FDZ14_18335</name>
</gene>
<reference evidence="1 2" key="1">
    <citation type="submission" date="2019-10" db="EMBL/GenBank/DDBJ databases">
        <title>Complete genome sequences for adaption low water activity.</title>
        <authorList>
            <person name="Zhao L."/>
            <person name="Zhong J."/>
        </authorList>
    </citation>
    <scope>NUCLEOTIDE SEQUENCE [LARGE SCALE GENOMIC DNA]</scope>
    <source>
        <strain evidence="1 2">FDU301</strain>
    </source>
</reference>
<protein>
    <submittedName>
        <fullName evidence="1">Uncharacterized protein</fullName>
    </submittedName>
</protein>
<dbReference type="EMBL" id="CP045272">
    <property type="protein sequence ID" value="QJX78046.1"/>
    <property type="molecule type" value="Genomic_DNA"/>
</dbReference>
<evidence type="ECO:0000313" key="1">
    <source>
        <dbReference type="EMBL" id="QJX78046.1"/>
    </source>
</evidence>
<dbReference type="Proteomes" id="UP000501076">
    <property type="component" value="Chromosome"/>
</dbReference>